<evidence type="ECO:0008006" key="4">
    <source>
        <dbReference type="Google" id="ProtNLM"/>
    </source>
</evidence>
<evidence type="ECO:0000313" key="3">
    <source>
        <dbReference type="Proteomes" id="UP000638732"/>
    </source>
</evidence>
<accession>A0A965ZMD5</accession>
<reference evidence="2" key="1">
    <citation type="submission" date="2020-01" db="EMBL/GenBank/DDBJ databases">
        <authorList>
            <person name="Seo Y.L."/>
        </authorList>
    </citation>
    <scope>NUCLEOTIDE SEQUENCE</scope>
    <source>
        <strain evidence="2">R11</strain>
    </source>
</reference>
<dbReference type="RefSeq" id="WP_166588209.1">
    <property type="nucleotide sequence ID" value="NZ_WWEO01000045.1"/>
</dbReference>
<dbReference type="Proteomes" id="UP000638732">
    <property type="component" value="Unassembled WGS sequence"/>
</dbReference>
<comment type="similarity">
    <text evidence="1">Belongs to the bacteroidetes fimbrillin superfamily. FimB/Mfa2 family.</text>
</comment>
<dbReference type="PROSITE" id="PS51257">
    <property type="entry name" value="PROKAR_LIPOPROTEIN"/>
    <property type="match status" value="1"/>
</dbReference>
<proteinExistence type="inferred from homology"/>
<gene>
    <name evidence="2" type="ORF">GSY63_23035</name>
</gene>
<sequence>MKTNLTLLIVIAVALISCKKDNSMVVKDKPSPPVAVTKYPVSFSTSFSANSKPLGLKAINGVKKTQGTLKDYINFLKYYVTRIDSPGIIIKTVIQKSTDPDFGVIRDTLPKGNYRVVFLGETEGGTDVVPYSYDWEAPQSTWDLFAFNEAQSYIPPRPLGDIFVKVVKVTVSERAFTYIELERLTAKVDVVIQDPIPANVARIECREVFTDGYNLITNEDYKGSGSGFPYTTFVHQVLPSEIGTRYLTFYAMSFPQDGTQINLRAYDAAGKLLFDRYAADGGGYPVIANTELIFSGNMFDNPSTTIVGINPTWGNIKTVPFTDY</sequence>
<organism evidence="2 3">
    <name type="scientific">Mucilaginibacter agri</name>
    <dbReference type="NCBI Taxonomy" id="2695265"/>
    <lineage>
        <taxon>Bacteria</taxon>
        <taxon>Pseudomonadati</taxon>
        <taxon>Bacteroidota</taxon>
        <taxon>Sphingobacteriia</taxon>
        <taxon>Sphingobacteriales</taxon>
        <taxon>Sphingobacteriaceae</taxon>
        <taxon>Mucilaginibacter</taxon>
    </lineage>
</organism>
<name>A0A965ZMD5_9SPHI</name>
<dbReference type="InterPro" id="IPR014941">
    <property type="entry name" value="FimB/Mfa2/Mfa3"/>
</dbReference>
<dbReference type="Pfam" id="PF08842">
    <property type="entry name" value="Mfa2"/>
    <property type="match status" value="1"/>
</dbReference>
<evidence type="ECO:0000313" key="2">
    <source>
        <dbReference type="EMBL" id="NCD72257.1"/>
    </source>
</evidence>
<protein>
    <recommendedName>
        <fullName evidence="4">Fimbrillin-A associated anchor protein Mfa1 and Mfa2</fullName>
    </recommendedName>
</protein>
<comment type="caution">
    <text evidence="2">The sequence shown here is derived from an EMBL/GenBank/DDBJ whole genome shotgun (WGS) entry which is preliminary data.</text>
</comment>
<dbReference type="AlphaFoldDB" id="A0A965ZMD5"/>
<dbReference type="EMBL" id="WWEO01000045">
    <property type="protein sequence ID" value="NCD72257.1"/>
    <property type="molecule type" value="Genomic_DNA"/>
</dbReference>
<evidence type="ECO:0000256" key="1">
    <source>
        <dbReference type="ARBA" id="ARBA00007248"/>
    </source>
</evidence>
<keyword evidence="3" id="KW-1185">Reference proteome</keyword>
<reference evidence="2" key="2">
    <citation type="submission" date="2020-10" db="EMBL/GenBank/DDBJ databases">
        <title>Mucilaginibacter sp. nov., isolated from soil.</title>
        <authorList>
            <person name="Jeon C.O."/>
        </authorList>
    </citation>
    <scope>NUCLEOTIDE SEQUENCE</scope>
    <source>
        <strain evidence="2">R11</strain>
    </source>
</reference>